<dbReference type="SUPFAM" id="SSF55729">
    <property type="entry name" value="Acyl-CoA N-acyltransferases (Nat)"/>
    <property type="match status" value="1"/>
</dbReference>
<name>A0A6A6I5Z2_9PLEO</name>
<dbReference type="AlphaFoldDB" id="A0A6A6I5Z2"/>
<dbReference type="Gene3D" id="3.40.630.30">
    <property type="match status" value="1"/>
</dbReference>
<dbReference type="InterPro" id="IPR016181">
    <property type="entry name" value="Acyl_CoA_acyltransferase"/>
</dbReference>
<protein>
    <submittedName>
        <fullName evidence="2">Acyl-CoA N-acyltransferase</fullName>
    </submittedName>
</protein>
<organism evidence="2 3">
    <name type="scientific">Trematosphaeria pertusa</name>
    <dbReference type="NCBI Taxonomy" id="390896"/>
    <lineage>
        <taxon>Eukaryota</taxon>
        <taxon>Fungi</taxon>
        <taxon>Dikarya</taxon>
        <taxon>Ascomycota</taxon>
        <taxon>Pezizomycotina</taxon>
        <taxon>Dothideomycetes</taxon>
        <taxon>Pleosporomycetidae</taxon>
        <taxon>Pleosporales</taxon>
        <taxon>Massarineae</taxon>
        <taxon>Trematosphaeriaceae</taxon>
        <taxon>Trematosphaeria</taxon>
    </lineage>
</organism>
<dbReference type="GeneID" id="54587088"/>
<dbReference type="OrthoDB" id="2129362at2759"/>
<proteinExistence type="predicted"/>
<dbReference type="Pfam" id="PF00583">
    <property type="entry name" value="Acetyltransf_1"/>
    <property type="match status" value="1"/>
</dbReference>
<evidence type="ECO:0000313" key="2">
    <source>
        <dbReference type="EMBL" id="KAF2245736.1"/>
    </source>
</evidence>
<evidence type="ECO:0000259" key="1">
    <source>
        <dbReference type="PROSITE" id="PS51186"/>
    </source>
</evidence>
<keyword evidence="2" id="KW-0012">Acyltransferase</keyword>
<dbReference type="GO" id="GO:0016747">
    <property type="term" value="F:acyltransferase activity, transferring groups other than amino-acyl groups"/>
    <property type="evidence" value="ECO:0007669"/>
    <property type="project" value="InterPro"/>
</dbReference>
<gene>
    <name evidence="2" type="ORF">BU26DRAFT_568289</name>
</gene>
<dbReference type="Proteomes" id="UP000800094">
    <property type="component" value="Unassembled WGS sequence"/>
</dbReference>
<dbReference type="PROSITE" id="PS51186">
    <property type="entry name" value="GNAT"/>
    <property type="match status" value="1"/>
</dbReference>
<dbReference type="EMBL" id="ML987200">
    <property type="protein sequence ID" value="KAF2245736.1"/>
    <property type="molecule type" value="Genomic_DNA"/>
</dbReference>
<dbReference type="InterPro" id="IPR000182">
    <property type="entry name" value="GNAT_dom"/>
</dbReference>
<evidence type="ECO:0000313" key="3">
    <source>
        <dbReference type="Proteomes" id="UP000800094"/>
    </source>
</evidence>
<sequence>MISTASTLRLLPCAEEHIPRIRAILEHYVLNTVITFSLVPPTEEDVFQNWKAVLDQRLPFIVAVGDEDQVLGFTYATGFRSARKGYRHTVELSLFCHPDHTAKGIGRRLLTTLIDVLRSPEKFPEYVDKPRSDDDKVRMVLACMAVDESGWENGLGLRDFYVSHGFEEVGHLKRVGHKFDTWIDTRYLQLCLW</sequence>
<feature type="domain" description="N-acetyltransferase" evidence="1">
    <location>
        <begin position="8"/>
        <end position="189"/>
    </location>
</feature>
<keyword evidence="2" id="KW-0808">Transferase</keyword>
<reference evidence="2" key="1">
    <citation type="journal article" date="2020" name="Stud. Mycol.">
        <title>101 Dothideomycetes genomes: a test case for predicting lifestyles and emergence of pathogens.</title>
        <authorList>
            <person name="Haridas S."/>
            <person name="Albert R."/>
            <person name="Binder M."/>
            <person name="Bloem J."/>
            <person name="Labutti K."/>
            <person name="Salamov A."/>
            <person name="Andreopoulos B."/>
            <person name="Baker S."/>
            <person name="Barry K."/>
            <person name="Bills G."/>
            <person name="Bluhm B."/>
            <person name="Cannon C."/>
            <person name="Castanera R."/>
            <person name="Culley D."/>
            <person name="Daum C."/>
            <person name="Ezra D."/>
            <person name="Gonzalez J."/>
            <person name="Henrissat B."/>
            <person name="Kuo A."/>
            <person name="Liang C."/>
            <person name="Lipzen A."/>
            <person name="Lutzoni F."/>
            <person name="Magnuson J."/>
            <person name="Mondo S."/>
            <person name="Nolan M."/>
            <person name="Ohm R."/>
            <person name="Pangilinan J."/>
            <person name="Park H.-J."/>
            <person name="Ramirez L."/>
            <person name="Alfaro M."/>
            <person name="Sun H."/>
            <person name="Tritt A."/>
            <person name="Yoshinaga Y."/>
            <person name="Zwiers L.-H."/>
            <person name="Turgeon B."/>
            <person name="Goodwin S."/>
            <person name="Spatafora J."/>
            <person name="Crous P."/>
            <person name="Grigoriev I."/>
        </authorList>
    </citation>
    <scope>NUCLEOTIDE SEQUENCE</scope>
    <source>
        <strain evidence="2">CBS 122368</strain>
    </source>
</reference>
<keyword evidence="3" id="KW-1185">Reference proteome</keyword>
<dbReference type="RefSeq" id="XP_033680740.1">
    <property type="nucleotide sequence ID" value="XM_033833758.1"/>
</dbReference>
<accession>A0A6A6I5Z2</accession>
<dbReference type="CDD" id="cd04301">
    <property type="entry name" value="NAT_SF"/>
    <property type="match status" value="1"/>
</dbReference>